<protein>
    <submittedName>
        <fullName evidence="1">Uncharacterized protein</fullName>
    </submittedName>
</protein>
<proteinExistence type="predicted"/>
<dbReference type="EMBL" id="LR797252">
    <property type="protein sequence ID" value="CAB4196896.1"/>
    <property type="molecule type" value="Genomic_DNA"/>
</dbReference>
<name>A0A6J5RRL9_9CAUD</name>
<organism evidence="1">
    <name type="scientific">uncultured Caudovirales phage</name>
    <dbReference type="NCBI Taxonomy" id="2100421"/>
    <lineage>
        <taxon>Viruses</taxon>
        <taxon>Duplodnaviria</taxon>
        <taxon>Heunggongvirae</taxon>
        <taxon>Uroviricota</taxon>
        <taxon>Caudoviricetes</taxon>
        <taxon>Peduoviridae</taxon>
        <taxon>Maltschvirus</taxon>
        <taxon>Maltschvirus maltsch</taxon>
    </lineage>
</organism>
<evidence type="ECO:0000313" key="1">
    <source>
        <dbReference type="EMBL" id="CAB4196896.1"/>
    </source>
</evidence>
<reference evidence="1" key="1">
    <citation type="submission" date="2020-05" db="EMBL/GenBank/DDBJ databases">
        <authorList>
            <person name="Chiriac C."/>
            <person name="Salcher M."/>
            <person name="Ghai R."/>
            <person name="Kavagutti S V."/>
        </authorList>
    </citation>
    <scope>NUCLEOTIDE SEQUENCE</scope>
</reference>
<sequence>MIYAVSFKHSIPENTISIDVTSRSNNWGKYFSPFNLGPIDLYGGHWSYNLENGFQFSRVYPEFSTVDGVPSKHYWEWAQNGWHNPKPIKYPLGAWNKHLYHWWDGKKLSNIEAQNNIFLSLYKKNIIKTSSFSRLKELYEKSDKDIYLIDFEGYNHRLLDQNWDQVINNPDRPVGQAFALCMILEGYL</sequence>
<accession>A0A6J5RRL9</accession>
<gene>
    <name evidence="1" type="ORF">UFOVP1290_416</name>
</gene>